<evidence type="ECO:0008006" key="6">
    <source>
        <dbReference type="Google" id="ProtNLM"/>
    </source>
</evidence>
<protein>
    <recommendedName>
        <fullName evidence="6">Dehydrogenase</fullName>
    </recommendedName>
</protein>
<dbReference type="InterPro" id="IPR036291">
    <property type="entry name" value="NAD(P)-bd_dom_sf"/>
</dbReference>
<reference evidence="4" key="2">
    <citation type="submission" date="2022-10" db="EMBL/GenBank/DDBJ databases">
        <authorList>
            <consortium name="ENA_rothamsted_submissions"/>
            <consortium name="culmorum"/>
            <person name="King R."/>
        </authorList>
    </citation>
    <scope>NUCLEOTIDE SEQUENCE</scope>
</reference>
<dbReference type="PANTHER" id="PTHR43115:SF4">
    <property type="entry name" value="DEHYDROGENASE_REDUCTASE SDR FAMILY MEMBER 11"/>
    <property type="match status" value="1"/>
</dbReference>
<dbReference type="Proteomes" id="UP001153620">
    <property type="component" value="Chromosome 2"/>
</dbReference>
<dbReference type="OrthoDB" id="417891at2759"/>
<dbReference type="EMBL" id="OU895878">
    <property type="protein sequence ID" value="CAG9803273.1"/>
    <property type="molecule type" value="Genomic_DNA"/>
</dbReference>
<dbReference type="PRINTS" id="PR00081">
    <property type="entry name" value="GDHRDH"/>
</dbReference>
<dbReference type="SUPFAM" id="SSF51735">
    <property type="entry name" value="NAD(P)-binding Rossmann-fold domains"/>
    <property type="match status" value="1"/>
</dbReference>
<dbReference type="GO" id="GO:0016491">
    <property type="term" value="F:oxidoreductase activity"/>
    <property type="evidence" value="ECO:0007669"/>
    <property type="project" value="UniProtKB-KW"/>
</dbReference>
<evidence type="ECO:0000256" key="3">
    <source>
        <dbReference type="RuleBase" id="RU000363"/>
    </source>
</evidence>
<keyword evidence="2" id="KW-0560">Oxidoreductase</keyword>
<comment type="similarity">
    <text evidence="1 3">Belongs to the short-chain dehydrogenases/reductases (SDR) family.</text>
</comment>
<dbReference type="InterPro" id="IPR002347">
    <property type="entry name" value="SDR_fam"/>
</dbReference>
<dbReference type="AlphaFoldDB" id="A0A9N9RR44"/>
<evidence type="ECO:0000256" key="1">
    <source>
        <dbReference type="ARBA" id="ARBA00006484"/>
    </source>
</evidence>
<proteinExistence type="inferred from homology"/>
<evidence type="ECO:0000256" key="2">
    <source>
        <dbReference type="ARBA" id="ARBA00023002"/>
    </source>
</evidence>
<name>A0A9N9RR44_9DIPT</name>
<keyword evidence="5" id="KW-1185">Reference proteome</keyword>
<dbReference type="PANTHER" id="PTHR43115">
    <property type="entry name" value="DEHYDROGENASE/REDUCTASE SDR FAMILY MEMBER 11"/>
    <property type="match status" value="1"/>
</dbReference>
<accession>A0A9N9RR44</accession>
<reference evidence="4" key="1">
    <citation type="submission" date="2022-01" db="EMBL/GenBank/DDBJ databases">
        <authorList>
            <person name="King R."/>
        </authorList>
    </citation>
    <scope>NUCLEOTIDE SEQUENCE</scope>
</reference>
<sequence length="247" mass="27590">MDKWKNSVAVVTGGNSGIGFAILKNLAECGVRVVGFDIQFNAIEKLKVEMKNAKIYTFNCDVTKDDVTEAAFQWVEKNIGPVDILVNCAGLHKNIGALDQQKSMSEIVNHIDVNYTAVIRCTRLVFKSMEARDAYGYVININCVYGHYVHPTTDIQLGIYASTKYAVKTTSDVMRFELNRMKNRKIRITNLSPGVCNRKPSKEIDNSSFINPAIKPEHIGDTVIYLLKTPHDITITDLQIRATGSDL</sequence>
<evidence type="ECO:0000313" key="4">
    <source>
        <dbReference type="EMBL" id="CAG9803273.1"/>
    </source>
</evidence>
<dbReference type="PRINTS" id="PR00080">
    <property type="entry name" value="SDRFAMILY"/>
</dbReference>
<dbReference type="Pfam" id="PF00106">
    <property type="entry name" value="adh_short"/>
    <property type="match status" value="1"/>
</dbReference>
<gene>
    <name evidence="4" type="ORF">CHIRRI_LOCUS6174</name>
</gene>
<dbReference type="Gene3D" id="3.40.50.720">
    <property type="entry name" value="NAD(P)-binding Rossmann-like Domain"/>
    <property type="match status" value="1"/>
</dbReference>
<evidence type="ECO:0000313" key="5">
    <source>
        <dbReference type="Proteomes" id="UP001153620"/>
    </source>
</evidence>
<organism evidence="4 5">
    <name type="scientific">Chironomus riparius</name>
    <dbReference type="NCBI Taxonomy" id="315576"/>
    <lineage>
        <taxon>Eukaryota</taxon>
        <taxon>Metazoa</taxon>
        <taxon>Ecdysozoa</taxon>
        <taxon>Arthropoda</taxon>
        <taxon>Hexapoda</taxon>
        <taxon>Insecta</taxon>
        <taxon>Pterygota</taxon>
        <taxon>Neoptera</taxon>
        <taxon>Endopterygota</taxon>
        <taxon>Diptera</taxon>
        <taxon>Nematocera</taxon>
        <taxon>Chironomoidea</taxon>
        <taxon>Chironomidae</taxon>
        <taxon>Chironominae</taxon>
        <taxon>Chironomus</taxon>
    </lineage>
</organism>